<sequence>MISDAKDIFYLVLAFSVLWFTIFVCWLLYYFISIMREARGMTKDVREKINKALGIFESLKEKFERSLNVFAGIAEGVKYVGSYLMDRRGERKTTKKKKHEKKEEAETEGEEEKE</sequence>
<evidence type="ECO:0000313" key="4">
    <source>
        <dbReference type="Proteomes" id="UP000176897"/>
    </source>
</evidence>
<evidence type="ECO:0000256" key="2">
    <source>
        <dbReference type="SAM" id="Phobius"/>
    </source>
</evidence>
<dbReference type="EMBL" id="MGEJ01000014">
    <property type="protein sequence ID" value="OGL80133.1"/>
    <property type="molecule type" value="Genomic_DNA"/>
</dbReference>
<protein>
    <submittedName>
        <fullName evidence="3">Uncharacterized protein</fullName>
    </submittedName>
</protein>
<dbReference type="AlphaFoldDB" id="A0A1F7UPA3"/>
<dbReference type="STRING" id="1802401.A3B21_02030"/>
<accession>A0A1F7UPA3</accession>
<feature type="compositionally biased region" description="Acidic residues" evidence="1">
    <location>
        <begin position="105"/>
        <end position="114"/>
    </location>
</feature>
<evidence type="ECO:0000313" key="3">
    <source>
        <dbReference type="EMBL" id="OGL80133.1"/>
    </source>
</evidence>
<name>A0A1F7UPA3_9BACT</name>
<dbReference type="Proteomes" id="UP000176897">
    <property type="component" value="Unassembled WGS sequence"/>
</dbReference>
<keyword evidence="2" id="KW-1133">Transmembrane helix</keyword>
<gene>
    <name evidence="3" type="ORF">A3B21_02030</name>
</gene>
<feature type="transmembrane region" description="Helical" evidence="2">
    <location>
        <begin position="12"/>
        <end position="32"/>
    </location>
</feature>
<keyword evidence="2" id="KW-0812">Transmembrane</keyword>
<comment type="caution">
    <text evidence="3">The sequence shown here is derived from an EMBL/GenBank/DDBJ whole genome shotgun (WGS) entry which is preliminary data.</text>
</comment>
<keyword evidence="2" id="KW-0472">Membrane</keyword>
<evidence type="ECO:0000256" key="1">
    <source>
        <dbReference type="SAM" id="MobiDB-lite"/>
    </source>
</evidence>
<proteinExistence type="predicted"/>
<reference evidence="3 4" key="1">
    <citation type="journal article" date="2016" name="Nat. Commun.">
        <title>Thousands of microbial genomes shed light on interconnected biogeochemical processes in an aquifer system.</title>
        <authorList>
            <person name="Anantharaman K."/>
            <person name="Brown C.T."/>
            <person name="Hug L.A."/>
            <person name="Sharon I."/>
            <person name="Castelle C.J."/>
            <person name="Probst A.J."/>
            <person name="Thomas B.C."/>
            <person name="Singh A."/>
            <person name="Wilkins M.J."/>
            <person name="Karaoz U."/>
            <person name="Brodie E.L."/>
            <person name="Williams K.H."/>
            <person name="Hubbard S.S."/>
            <person name="Banfield J.F."/>
        </authorList>
    </citation>
    <scope>NUCLEOTIDE SEQUENCE [LARGE SCALE GENOMIC DNA]</scope>
</reference>
<feature type="region of interest" description="Disordered" evidence="1">
    <location>
        <begin position="89"/>
        <end position="114"/>
    </location>
</feature>
<organism evidence="3 4">
    <name type="scientific">Candidatus Uhrbacteria bacterium RIFCSPLOWO2_01_FULL_47_24</name>
    <dbReference type="NCBI Taxonomy" id="1802401"/>
    <lineage>
        <taxon>Bacteria</taxon>
        <taxon>Candidatus Uhriibacteriota</taxon>
    </lineage>
</organism>